<gene>
    <name evidence="1" type="ORF">POVWA2_034200</name>
</gene>
<dbReference type="Proteomes" id="UP000078550">
    <property type="component" value="Unassembled WGS sequence"/>
</dbReference>
<accession>A0A1A8Z1C4</accession>
<name>A0A1A8Z1C4_PLAOA</name>
<dbReference type="EMBL" id="FLRE01000129">
    <property type="protein sequence ID" value="SBT37615.1"/>
    <property type="molecule type" value="Genomic_DNA"/>
</dbReference>
<sequence length="1105" mass="131851">MKTDKRKCKITFHEEVYTYKNLEKYDEDVLEVDNNLLKIYNNDFGVLRRINLYSEKKNNKECNVKGENEINTGGIKYKNKIITNIKNEIKYMDILICGDKNSGKTTFLNCVSCIDRCNSCYYDASNIGTFSGDEEGKNQTRARENMEKKEIIWNSNKLEFLSYVPIIFSKLINRNYDQLKKYFKKIFIDTDICEASIFITKDDLDFINYEFCIGTNFCMNDFDYLKINFCEFGEDLFRKIRMYYEVLRYTDEEEKGENMEEAKRGVTEPCKFTKMTYKRGQHIRNVKRVFLHSNIVNIIEGALLRIKETKYITYFINLKRSFFLLKSSSPIYNIMIEKMLKSRYTHKERGTYKMEEKTNTKTGSSVSVGVDIGIGMRICASRHSTMSPLRRCNIRNCIMPSDRSFSFTRFFKGKKKKNLFLMINEEHILKTISYLNIVKDLNNYDRKEVLFVASRSFDFEKLSRKFHIYFNLNHNLELFKIFLQSGKIHADKERGMNIIPLRKFYRLIKKCVNEKWRVHQWRGRKKHMTTGRRKDIIFKYYSEKKLRCVSRNYAEGKRTRETQRNHGFSKNGSGVESSDIILPSSCDSSGGSDCSGDSNCSGDYGGKARNKFSFLVEEKVEVDNFFKLFYDEYIYKNRNRSYVKMLVKENFDICFLFMKLCFYYKEHAELRKKCERVNKINIHKFVYLKQIDIIKKDNCLSYYNICVPSCVYVFVNLLKMKYESYPFRSLKEYKIFSMIKFIFYAIIYYKYRKRSYDFLPPSKTTQNHICYFTQGVIINSIIDLFEKKRLETEMFCSACSDGEHAASTNSPYVPPSSRSQLPRDIPLSPYHKKCRRNRNILRGIINNVHINIPPYIVVGNVKANWVYFKKYLINANMCSYYNGSTHIYPNVSFEIVLNCEIASRGDLELAEKCTLFFTPLYNVHLKEKIKKKKKILHFPFTHRLLKYFVDNIPRQKGEENNYNLLLQLLCNTFFKMVKYLLICYYKNKGRNCKIKVRHIFILLNYVMDIYYLMAYEEKRIYISKDKDFVIENYLHDKCLHKGEYVKERKKKISFHINQYNELFNCAYFLWEEIKNLGKNSPINKYLRYLKKHLFFSIRCEEMEGI</sequence>
<dbReference type="AlphaFoldDB" id="A0A1A8Z1C4"/>
<reference evidence="2" key="1">
    <citation type="submission" date="2016-05" db="EMBL/GenBank/DDBJ databases">
        <authorList>
            <person name="Naeem Raeece"/>
        </authorList>
    </citation>
    <scope>NUCLEOTIDE SEQUENCE [LARGE SCALE GENOMIC DNA]</scope>
</reference>
<evidence type="ECO:0000313" key="1">
    <source>
        <dbReference type="EMBL" id="SBT37615.1"/>
    </source>
</evidence>
<evidence type="ECO:0000313" key="2">
    <source>
        <dbReference type="Proteomes" id="UP000078550"/>
    </source>
</evidence>
<organism evidence="1 2">
    <name type="scientific">Plasmodium ovale wallikeri</name>
    <dbReference type="NCBI Taxonomy" id="864142"/>
    <lineage>
        <taxon>Eukaryota</taxon>
        <taxon>Sar</taxon>
        <taxon>Alveolata</taxon>
        <taxon>Apicomplexa</taxon>
        <taxon>Aconoidasida</taxon>
        <taxon>Haemosporida</taxon>
        <taxon>Plasmodiidae</taxon>
        <taxon>Plasmodium</taxon>
        <taxon>Plasmodium (Plasmodium)</taxon>
    </lineage>
</organism>
<protein>
    <submittedName>
        <fullName evidence="1">Uncharacterized protein</fullName>
    </submittedName>
</protein>
<proteinExistence type="predicted"/>